<keyword evidence="2" id="KW-1133">Transmembrane helix</keyword>
<reference evidence="3 4" key="1">
    <citation type="submission" date="2024-08" db="EMBL/GenBank/DDBJ databases">
        <title>Insights into the chromosomal genome structure of Flemingia macrophylla.</title>
        <authorList>
            <person name="Ding Y."/>
            <person name="Zhao Y."/>
            <person name="Bi W."/>
            <person name="Wu M."/>
            <person name="Zhao G."/>
            <person name="Gong Y."/>
            <person name="Li W."/>
            <person name="Zhang P."/>
        </authorList>
    </citation>
    <scope>NUCLEOTIDE SEQUENCE [LARGE SCALE GENOMIC DNA]</scope>
    <source>
        <strain evidence="3">DYQJB</strain>
        <tissue evidence="3">Leaf</tissue>
    </source>
</reference>
<protein>
    <submittedName>
        <fullName evidence="3">Uncharacterized protein</fullName>
    </submittedName>
</protein>
<name>A0ABD1LPL4_9FABA</name>
<keyword evidence="4" id="KW-1185">Reference proteome</keyword>
<dbReference type="EMBL" id="JBGMDY010000008">
    <property type="protein sequence ID" value="KAL2325452.1"/>
    <property type="molecule type" value="Genomic_DNA"/>
</dbReference>
<proteinExistence type="predicted"/>
<feature type="region of interest" description="Disordered" evidence="1">
    <location>
        <begin position="1"/>
        <end position="24"/>
    </location>
</feature>
<dbReference type="Proteomes" id="UP001603857">
    <property type="component" value="Unassembled WGS sequence"/>
</dbReference>
<dbReference type="AlphaFoldDB" id="A0ABD1LPL4"/>
<keyword evidence="2" id="KW-0812">Transmembrane</keyword>
<accession>A0ABD1LPL4</accession>
<evidence type="ECO:0000313" key="3">
    <source>
        <dbReference type="EMBL" id="KAL2325452.1"/>
    </source>
</evidence>
<organism evidence="3 4">
    <name type="scientific">Flemingia macrophylla</name>
    <dbReference type="NCBI Taxonomy" id="520843"/>
    <lineage>
        <taxon>Eukaryota</taxon>
        <taxon>Viridiplantae</taxon>
        <taxon>Streptophyta</taxon>
        <taxon>Embryophyta</taxon>
        <taxon>Tracheophyta</taxon>
        <taxon>Spermatophyta</taxon>
        <taxon>Magnoliopsida</taxon>
        <taxon>eudicotyledons</taxon>
        <taxon>Gunneridae</taxon>
        <taxon>Pentapetalae</taxon>
        <taxon>rosids</taxon>
        <taxon>fabids</taxon>
        <taxon>Fabales</taxon>
        <taxon>Fabaceae</taxon>
        <taxon>Papilionoideae</taxon>
        <taxon>50 kb inversion clade</taxon>
        <taxon>NPAAA clade</taxon>
        <taxon>indigoferoid/millettioid clade</taxon>
        <taxon>Phaseoleae</taxon>
        <taxon>Flemingia</taxon>
    </lineage>
</organism>
<gene>
    <name evidence="3" type="ORF">Fmac_024510</name>
</gene>
<evidence type="ECO:0000256" key="2">
    <source>
        <dbReference type="SAM" id="Phobius"/>
    </source>
</evidence>
<comment type="caution">
    <text evidence="3">The sequence shown here is derived from an EMBL/GenBank/DDBJ whole genome shotgun (WGS) entry which is preliminary data.</text>
</comment>
<sequence length="109" mass="12517">MDESPPQQPPKPEPPTTTNLPPSPLSRRSFCRLCCYTTCIVLLILIAANIFYLIYERSLPQFCLTSFLVPTLNVTESTVDGPYLNTDTTSRVELRWLRVNEIRFERVLP</sequence>
<keyword evidence="2" id="KW-0472">Membrane</keyword>
<evidence type="ECO:0000256" key="1">
    <source>
        <dbReference type="SAM" id="MobiDB-lite"/>
    </source>
</evidence>
<feature type="transmembrane region" description="Helical" evidence="2">
    <location>
        <begin position="33"/>
        <end position="55"/>
    </location>
</feature>
<feature type="compositionally biased region" description="Pro residues" evidence="1">
    <location>
        <begin position="1"/>
        <end position="15"/>
    </location>
</feature>
<evidence type="ECO:0000313" key="4">
    <source>
        <dbReference type="Proteomes" id="UP001603857"/>
    </source>
</evidence>